<dbReference type="InterPro" id="IPR050832">
    <property type="entry name" value="Bact_Acetyltransf"/>
</dbReference>
<comment type="caution">
    <text evidence="4">The sequence shown here is derived from an EMBL/GenBank/DDBJ whole genome shotgun (WGS) entry which is preliminary data.</text>
</comment>
<dbReference type="PANTHER" id="PTHR43877">
    <property type="entry name" value="AMINOALKYLPHOSPHONATE N-ACETYLTRANSFERASE-RELATED-RELATED"/>
    <property type="match status" value="1"/>
</dbReference>
<evidence type="ECO:0000256" key="2">
    <source>
        <dbReference type="ARBA" id="ARBA00023315"/>
    </source>
</evidence>
<dbReference type="SUPFAM" id="SSF55729">
    <property type="entry name" value="Acyl-CoA N-acyltransferases (Nat)"/>
    <property type="match status" value="1"/>
</dbReference>
<sequence length="173" mass="18516">MTDFEVRPARPADHAAVAALTVAAYDADGFLDGDEEYAGELSDTVARSSQATLLVAADPDGTVLGAVTYCRPPSPYVEVARPGESEFRMLAVDPAARGRGVGAALVQAVLDLARQHGDHAVVLSSLPQMHSAHRLYERLGFRRVPERDHMPIPDFLLVAYHRAVEEAGDRAGG</sequence>
<dbReference type="Proteomes" id="UP000295621">
    <property type="component" value="Unassembled WGS sequence"/>
</dbReference>
<accession>A0A4R4RBC7</accession>
<dbReference type="InterPro" id="IPR016181">
    <property type="entry name" value="Acyl_CoA_acyltransferase"/>
</dbReference>
<evidence type="ECO:0000313" key="4">
    <source>
        <dbReference type="EMBL" id="TDC45532.1"/>
    </source>
</evidence>
<dbReference type="Pfam" id="PF00583">
    <property type="entry name" value="Acetyltransf_1"/>
    <property type="match status" value="1"/>
</dbReference>
<name>A0A4R4RBC7_9ACTN</name>
<dbReference type="PANTHER" id="PTHR43877:SF2">
    <property type="entry name" value="AMINOALKYLPHOSPHONATE N-ACETYLTRANSFERASE-RELATED"/>
    <property type="match status" value="1"/>
</dbReference>
<dbReference type="Gene3D" id="3.40.630.30">
    <property type="match status" value="1"/>
</dbReference>
<keyword evidence="2" id="KW-0012">Acyltransferase</keyword>
<evidence type="ECO:0000259" key="3">
    <source>
        <dbReference type="PROSITE" id="PS51186"/>
    </source>
</evidence>
<evidence type="ECO:0000256" key="1">
    <source>
        <dbReference type="ARBA" id="ARBA00022679"/>
    </source>
</evidence>
<dbReference type="InterPro" id="IPR000182">
    <property type="entry name" value="GNAT_dom"/>
</dbReference>
<dbReference type="GO" id="GO:0016747">
    <property type="term" value="F:acyltransferase activity, transferring groups other than amino-acyl groups"/>
    <property type="evidence" value="ECO:0007669"/>
    <property type="project" value="InterPro"/>
</dbReference>
<feature type="domain" description="N-acetyltransferase" evidence="3">
    <location>
        <begin position="4"/>
        <end position="162"/>
    </location>
</feature>
<dbReference type="PROSITE" id="PS51186">
    <property type="entry name" value="GNAT"/>
    <property type="match status" value="1"/>
</dbReference>
<gene>
    <name evidence="4" type="ORF">E1212_28755</name>
</gene>
<evidence type="ECO:0000313" key="5">
    <source>
        <dbReference type="Proteomes" id="UP000295621"/>
    </source>
</evidence>
<organism evidence="4 5">
    <name type="scientific">Jiangella ureilytica</name>
    <dbReference type="NCBI Taxonomy" id="2530374"/>
    <lineage>
        <taxon>Bacteria</taxon>
        <taxon>Bacillati</taxon>
        <taxon>Actinomycetota</taxon>
        <taxon>Actinomycetes</taxon>
        <taxon>Jiangellales</taxon>
        <taxon>Jiangellaceae</taxon>
        <taxon>Jiangella</taxon>
    </lineage>
</organism>
<dbReference type="RefSeq" id="WP_131988928.1">
    <property type="nucleotide sequence ID" value="NZ_SMKL01000133.1"/>
</dbReference>
<keyword evidence="1 4" id="KW-0808">Transferase</keyword>
<protein>
    <submittedName>
        <fullName evidence="4">GNAT family N-acetyltransferase</fullName>
    </submittedName>
</protein>
<dbReference type="EMBL" id="SMKL01000133">
    <property type="protein sequence ID" value="TDC45532.1"/>
    <property type="molecule type" value="Genomic_DNA"/>
</dbReference>
<dbReference type="AlphaFoldDB" id="A0A4R4RBC7"/>
<reference evidence="4 5" key="1">
    <citation type="submission" date="2019-02" db="EMBL/GenBank/DDBJ databases">
        <title>Draft genome sequences of novel Actinobacteria.</title>
        <authorList>
            <person name="Sahin N."/>
            <person name="Ay H."/>
            <person name="Saygin H."/>
        </authorList>
    </citation>
    <scope>NUCLEOTIDE SEQUENCE [LARGE SCALE GENOMIC DNA]</scope>
    <source>
        <strain evidence="4 5">KC603</strain>
    </source>
</reference>
<dbReference type="OrthoDB" id="273614at2"/>
<dbReference type="CDD" id="cd04301">
    <property type="entry name" value="NAT_SF"/>
    <property type="match status" value="1"/>
</dbReference>
<keyword evidence="5" id="KW-1185">Reference proteome</keyword>
<proteinExistence type="predicted"/>